<dbReference type="SUPFAM" id="SSF102114">
    <property type="entry name" value="Radical SAM enzymes"/>
    <property type="match status" value="1"/>
</dbReference>
<keyword evidence="7 10" id="KW-0560">Oxidoreductase</keyword>
<dbReference type="Pfam" id="PF04055">
    <property type="entry name" value="Radical_SAM"/>
    <property type="match status" value="1"/>
</dbReference>
<dbReference type="PROSITE" id="PS51918">
    <property type="entry name" value="RADICAL_SAM"/>
    <property type="match status" value="1"/>
</dbReference>
<dbReference type="RefSeq" id="WP_331786555.1">
    <property type="nucleotide sequence ID" value="NZ_JAVFKM010000005.1"/>
</dbReference>
<accession>A0ABU7WRR7</accession>
<sequence length="277" mass="29452">MAVPLGTEIPVRTPPLAGVTAQEAATPAGAVGHRPVAGSVHSWDLSTGVDGPGVRFVAFLAGCPLACLYCHNPDTWKMRDGRRALAGDLVAEAAKYQAFIRAAGGGATLSGGEPLLQPVFAGELLHRFKHELGLHTALDTSGYLGVRATDALLRDTDLVLLDIKSSDPALYKRLTGRHLRPTLDFARRLARLDKEVWVRFVLVPGLTDDPANIEGVASFAASLGNVTRVDVLPFHKLGAAKWERLGLDFTLRDTPIPTAPEVAAARGIFAEYGLPAV</sequence>
<keyword evidence="4 10" id="KW-0004">4Fe-4S</keyword>
<evidence type="ECO:0000256" key="6">
    <source>
        <dbReference type="ARBA" id="ARBA00022723"/>
    </source>
</evidence>
<reference evidence="12 13" key="1">
    <citation type="submission" date="2023-08" db="EMBL/GenBank/DDBJ databases">
        <authorList>
            <person name="Sharma P."/>
            <person name="Verma V."/>
            <person name="Mohan M.K."/>
            <person name="Dubey A.K."/>
        </authorList>
    </citation>
    <scope>NUCLEOTIDE SEQUENCE [LARGE SCALE GENOMIC DNA]</scope>
    <source>
        <strain evidence="12 13">ADP4</strain>
    </source>
</reference>
<dbReference type="CDD" id="cd01335">
    <property type="entry name" value="Radical_SAM"/>
    <property type="match status" value="1"/>
</dbReference>
<keyword evidence="5 10" id="KW-0949">S-adenosyl-L-methionine</keyword>
<dbReference type="PANTHER" id="PTHR30352:SF5">
    <property type="entry name" value="PYRUVATE FORMATE-LYASE 1-ACTIVATING ENZYME"/>
    <property type="match status" value="1"/>
</dbReference>
<keyword evidence="9 10" id="KW-0411">Iron-sulfur</keyword>
<evidence type="ECO:0000256" key="9">
    <source>
        <dbReference type="ARBA" id="ARBA00023014"/>
    </source>
</evidence>
<dbReference type="InterPro" id="IPR058240">
    <property type="entry name" value="rSAM_sf"/>
</dbReference>
<feature type="domain" description="Radical SAM core" evidence="11">
    <location>
        <begin position="49"/>
        <end position="271"/>
    </location>
</feature>
<keyword evidence="10" id="KW-0963">Cytoplasm</keyword>
<name>A0ABU7WRR7_9ACTN</name>
<keyword evidence="13" id="KW-1185">Reference proteome</keyword>
<evidence type="ECO:0000259" key="11">
    <source>
        <dbReference type="PROSITE" id="PS51918"/>
    </source>
</evidence>
<comment type="caution">
    <text evidence="12">The sequence shown here is derived from an EMBL/GenBank/DDBJ whole genome shotgun (WGS) entry which is preliminary data.</text>
</comment>
<comment type="similarity">
    <text evidence="2 10">Belongs to the organic radical-activating enzymes family.</text>
</comment>
<comment type="subcellular location">
    <subcellularLocation>
        <location evidence="10">Cytoplasm</location>
    </subcellularLocation>
</comment>
<proteinExistence type="inferred from homology"/>
<keyword evidence="8 10" id="KW-0408">Iron</keyword>
<evidence type="ECO:0000256" key="5">
    <source>
        <dbReference type="ARBA" id="ARBA00022691"/>
    </source>
</evidence>
<evidence type="ECO:0000313" key="13">
    <source>
        <dbReference type="Proteomes" id="UP001348265"/>
    </source>
</evidence>
<dbReference type="SFLD" id="SFLDS00029">
    <property type="entry name" value="Radical_SAM"/>
    <property type="match status" value="1"/>
</dbReference>
<evidence type="ECO:0000256" key="7">
    <source>
        <dbReference type="ARBA" id="ARBA00023002"/>
    </source>
</evidence>
<dbReference type="InterPro" id="IPR013785">
    <property type="entry name" value="Aldolase_TIM"/>
</dbReference>
<comment type="function">
    <text evidence="1 10">Activation of pyruvate formate-lyase under anaerobic conditions by generation of an organic free radical, using S-adenosylmethionine and reduced flavodoxin as cosubstrates to produce 5'-deoxy-adenosine.</text>
</comment>
<dbReference type="InterPro" id="IPR001989">
    <property type="entry name" value="Radical_activat_CS"/>
</dbReference>
<dbReference type="PROSITE" id="PS01087">
    <property type="entry name" value="RADICAL_ACTIVATING"/>
    <property type="match status" value="1"/>
</dbReference>
<protein>
    <recommendedName>
        <fullName evidence="3 10">Pyruvate formate-lyase-activating enzyme</fullName>
        <ecNumber evidence="10">1.97.1.4</ecNumber>
    </recommendedName>
</protein>
<organism evidence="12 13">
    <name type="scientific">Streptomyces chrestomyceticus</name>
    <dbReference type="NCBI Taxonomy" id="68185"/>
    <lineage>
        <taxon>Bacteria</taxon>
        <taxon>Bacillati</taxon>
        <taxon>Actinomycetota</taxon>
        <taxon>Actinomycetes</taxon>
        <taxon>Kitasatosporales</taxon>
        <taxon>Streptomycetaceae</taxon>
        <taxon>Streptomyces</taxon>
    </lineage>
</organism>
<dbReference type="NCBIfam" id="TIGR02493">
    <property type="entry name" value="PFLA"/>
    <property type="match status" value="1"/>
</dbReference>
<dbReference type="InterPro" id="IPR012838">
    <property type="entry name" value="PFL1_activating"/>
</dbReference>
<keyword evidence="12" id="KW-0670">Pyruvate</keyword>
<dbReference type="SFLD" id="SFLDG01066">
    <property type="entry name" value="organic_radical-activating_enz"/>
    <property type="match status" value="1"/>
</dbReference>
<gene>
    <name evidence="12" type="primary">pflA</name>
    <name evidence="12" type="ORF">RB636_12340</name>
</gene>
<dbReference type="InterPro" id="IPR034457">
    <property type="entry name" value="Organic_radical-activating"/>
</dbReference>
<evidence type="ECO:0000313" key="12">
    <source>
        <dbReference type="EMBL" id="MEF3113976.1"/>
    </source>
</evidence>
<evidence type="ECO:0000256" key="8">
    <source>
        <dbReference type="ARBA" id="ARBA00023004"/>
    </source>
</evidence>
<dbReference type="InterPro" id="IPR007197">
    <property type="entry name" value="rSAM"/>
</dbReference>
<keyword evidence="6 10" id="KW-0479">Metal-binding</keyword>
<evidence type="ECO:0000256" key="3">
    <source>
        <dbReference type="ARBA" id="ARBA00021356"/>
    </source>
</evidence>
<dbReference type="EC" id="1.97.1.4" evidence="10"/>
<dbReference type="PANTHER" id="PTHR30352">
    <property type="entry name" value="PYRUVATE FORMATE-LYASE-ACTIVATING ENZYME"/>
    <property type="match status" value="1"/>
</dbReference>
<comment type="cofactor">
    <cofactor evidence="10">
        <name>[4Fe-4S] cluster</name>
        <dbReference type="ChEBI" id="CHEBI:49883"/>
    </cofactor>
    <text evidence="10">Binds 1 [4Fe-4S] cluster. The cluster is coordinated with 3 cysteines and an exchangeable S-adenosyl-L-methionine.</text>
</comment>
<dbReference type="GO" id="GO:0043365">
    <property type="term" value="F:[formate-C-acetyltransferase]-activating enzyme activity"/>
    <property type="evidence" value="ECO:0007669"/>
    <property type="project" value="UniProtKB-EC"/>
</dbReference>
<evidence type="ECO:0000256" key="2">
    <source>
        <dbReference type="ARBA" id="ARBA00009777"/>
    </source>
</evidence>
<evidence type="ECO:0000256" key="1">
    <source>
        <dbReference type="ARBA" id="ARBA00003141"/>
    </source>
</evidence>
<dbReference type="Proteomes" id="UP001348265">
    <property type="component" value="Unassembled WGS sequence"/>
</dbReference>
<comment type="catalytic activity">
    <reaction evidence="10">
        <text>glycyl-[formate C-acetyltransferase] + reduced [flavodoxin] + S-adenosyl-L-methionine = glycin-2-yl radical-[formate C-acetyltransferase] + semiquinone [flavodoxin] + 5'-deoxyadenosine + L-methionine + H(+)</text>
        <dbReference type="Rhea" id="RHEA:19225"/>
        <dbReference type="Rhea" id="RHEA-COMP:10622"/>
        <dbReference type="Rhea" id="RHEA-COMP:12190"/>
        <dbReference type="Rhea" id="RHEA-COMP:12191"/>
        <dbReference type="Rhea" id="RHEA-COMP:14480"/>
        <dbReference type="ChEBI" id="CHEBI:15378"/>
        <dbReference type="ChEBI" id="CHEBI:17319"/>
        <dbReference type="ChEBI" id="CHEBI:29947"/>
        <dbReference type="ChEBI" id="CHEBI:32722"/>
        <dbReference type="ChEBI" id="CHEBI:57618"/>
        <dbReference type="ChEBI" id="CHEBI:57844"/>
        <dbReference type="ChEBI" id="CHEBI:59789"/>
        <dbReference type="ChEBI" id="CHEBI:140311"/>
        <dbReference type="EC" id="1.97.1.4"/>
    </reaction>
</comment>
<evidence type="ECO:0000256" key="4">
    <source>
        <dbReference type="ARBA" id="ARBA00022485"/>
    </source>
</evidence>
<dbReference type="EMBL" id="JAVFKM010000005">
    <property type="protein sequence ID" value="MEF3113976.1"/>
    <property type="molecule type" value="Genomic_DNA"/>
</dbReference>
<dbReference type="Gene3D" id="3.20.20.70">
    <property type="entry name" value="Aldolase class I"/>
    <property type="match status" value="1"/>
</dbReference>
<evidence type="ECO:0000256" key="10">
    <source>
        <dbReference type="RuleBase" id="RU362053"/>
    </source>
</evidence>